<accession>A0A9X9Q7T5</accession>
<reference evidence="2 3" key="1">
    <citation type="submission" date="2018-10" db="EMBL/GenBank/DDBJ databases">
        <authorList>
            <person name="Ekblom R."/>
            <person name="Jareborg N."/>
        </authorList>
    </citation>
    <scope>NUCLEOTIDE SEQUENCE [LARGE SCALE GENOMIC DNA]</scope>
    <source>
        <tissue evidence="2">Muscle</tissue>
    </source>
</reference>
<evidence type="ECO:0000313" key="3">
    <source>
        <dbReference type="Proteomes" id="UP000269945"/>
    </source>
</evidence>
<keyword evidence="3" id="KW-1185">Reference proteome</keyword>
<feature type="region of interest" description="Disordered" evidence="1">
    <location>
        <begin position="11"/>
        <end position="57"/>
    </location>
</feature>
<comment type="caution">
    <text evidence="2">The sequence shown here is derived from an EMBL/GenBank/DDBJ whole genome shotgun (WGS) entry which is preliminary data.</text>
</comment>
<evidence type="ECO:0000313" key="2">
    <source>
        <dbReference type="EMBL" id="VCX38307.1"/>
    </source>
</evidence>
<protein>
    <submittedName>
        <fullName evidence="2">Uncharacterized protein</fullName>
    </submittedName>
</protein>
<name>A0A9X9Q7T5_GULGU</name>
<dbReference type="Proteomes" id="UP000269945">
    <property type="component" value="Unassembled WGS sequence"/>
</dbReference>
<dbReference type="AlphaFoldDB" id="A0A9X9Q7T5"/>
<organism evidence="2 3">
    <name type="scientific">Gulo gulo</name>
    <name type="common">Wolverine</name>
    <name type="synonym">Gluton</name>
    <dbReference type="NCBI Taxonomy" id="48420"/>
    <lineage>
        <taxon>Eukaryota</taxon>
        <taxon>Metazoa</taxon>
        <taxon>Chordata</taxon>
        <taxon>Craniata</taxon>
        <taxon>Vertebrata</taxon>
        <taxon>Euteleostomi</taxon>
        <taxon>Mammalia</taxon>
        <taxon>Eutheria</taxon>
        <taxon>Laurasiatheria</taxon>
        <taxon>Carnivora</taxon>
        <taxon>Caniformia</taxon>
        <taxon>Musteloidea</taxon>
        <taxon>Mustelidae</taxon>
        <taxon>Guloninae</taxon>
        <taxon>Gulo</taxon>
    </lineage>
</organism>
<evidence type="ECO:0000256" key="1">
    <source>
        <dbReference type="SAM" id="MobiDB-lite"/>
    </source>
</evidence>
<dbReference type="EMBL" id="CYRY02043698">
    <property type="protein sequence ID" value="VCX38307.1"/>
    <property type="molecule type" value="Genomic_DNA"/>
</dbReference>
<sequence>MLSTCCWIPRSPHSVSENNHKGEAESEPEASPWRPIWRRSAQHDDNGGHPRSGNTRNRCWHRVRVETNGCT</sequence>
<feature type="non-terminal residue" evidence="2">
    <location>
        <position position="71"/>
    </location>
</feature>
<proteinExistence type="predicted"/>
<gene>
    <name evidence="2" type="ORF">BN2614_LOCUS5</name>
</gene>